<dbReference type="InterPro" id="IPR000477">
    <property type="entry name" value="RT_dom"/>
</dbReference>
<feature type="domain" description="Reverse transcriptase" evidence="1">
    <location>
        <begin position="1"/>
        <end position="165"/>
    </location>
</feature>
<evidence type="ECO:0000313" key="2">
    <source>
        <dbReference type="EMBL" id="CAB3244683.1"/>
    </source>
</evidence>
<dbReference type="Proteomes" id="UP000494256">
    <property type="component" value="Unassembled WGS sequence"/>
</dbReference>
<evidence type="ECO:0000313" key="5">
    <source>
        <dbReference type="Proteomes" id="UP000494256"/>
    </source>
</evidence>
<evidence type="ECO:0000259" key="1">
    <source>
        <dbReference type="PROSITE" id="PS50878"/>
    </source>
</evidence>
<dbReference type="PANTHER" id="PTHR33332">
    <property type="entry name" value="REVERSE TRANSCRIPTASE DOMAIN-CONTAINING PROTEIN"/>
    <property type="match status" value="1"/>
</dbReference>
<dbReference type="InterPro" id="IPR043502">
    <property type="entry name" value="DNA/RNA_pol_sf"/>
</dbReference>
<accession>A0A8S1AH71</accession>
<dbReference type="OrthoDB" id="426210at2759"/>
<evidence type="ECO:0000313" key="3">
    <source>
        <dbReference type="EMBL" id="CAB3260671.1"/>
    </source>
</evidence>
<comment type="caution">
    <text evidence="2">The sequence shown here is derived from an EMBL/GenBank/DDBJ whole genome shotgun (WGS) entry which is preliminary data.</text>
</comment>
<gene>
    <name evidence="2" type="ORF">APLA_LOCUS10081</name>
    <name evidence="3" type="ORF">APLA_LOCUS17142</name>
</gene>
<dbReference type="AlphaFoldDB" id="A0A8S1AH71"/>
<organism evidence="2 4">
    <name type="scientific">Arctia plantaginis</name>
    <name type="common">Wood tiger moth</name>
    <name type="synonym">Phalaena plantaginis</name>
    <dbReference type="NCBI Taxonomy" id="874455"/>
    <lineage>
        <taxon>Eukaryota</taxon>
        <taxon>Metazoa</taxon>
        <taxon>Ecdysozoa</taxon>
        <taxon>Arthropoda</taxon>
        <taxon>Hexapoda</taxon>
        <taxon>Insecta</taxon>
        <taxon>Pterygota</taxon>
        <taxon>Neoptera</taxon>
        <taxon>Endopterygota</taxon>
        <taxon>Lepidoptera</taxon>
        <taxon>Glossata</taxon>
        <taxon>Ditrysia</taxon>
        <taxon>Noctuoidea</taxon>
        <taxon>Erebidae</taxon>
        <taxon>Arctiinae</taxon>
        <taxon>Arctia</taxon>
    </lineage>
</organism>
<dbReference type="Proteomes" id="UP000494106">
    <property type="component" value="Unassembled WGS sequence"/>
</dbReference>
<dbReference type="SUPFAM" id="SSF56672">
    <property type="entry name" value="DNA/RNA polymerases"/>
    <property type="match status" value="1"/>
</dbReference>
<dbReference type="EMBL" id="CADEBC010000522">
    <property type="protein sequence ID" value="CAB3244683.1"/>
    <property type="molecule type" value="Genomic_DNA"/>
</dbReference>
<dbReference type="PROSITE" id="PS50878">
    <property type="entry name" value="RT_POL"/>
    <property type="match status" value="1"/>
</dbReference>
<reference evidence="4 5" key="1">
    <citation type="submission" date="2020-04" db="EMBL/GenBank/DDBJ databases">
        <authorList>
            <person name="Wallbank WR R."/>
            <person name="Pardo Diaz C."/>
            <person name="Kozak K."/>
            <person name="Martin S."/>
            <person name="Jiggins C."/>
            <person name="Moest M."/>
            <person name="Warren A I."/>
            <person name="Byers J.R.P. K."/>
            <person name="Montejo-Kovacevich G."/>
            <person name="Yen C E."/>
        </authorList>
    </citation>
    <scope>NUCLEOTIDE SEQUENCE [LARGE SCALE GENOMIC DNA]</scope>
</reference>
<keyword evidence="4" id="KW-1185">Reference proteome</keyword>
<proteinExistence type="predicted"/>
<dbReference type="EMBL" id="CADEBD010000857">
    <property type="protein sequence ID" value="CAB3260671.1"/>
    <property type="molecule type" value="Genomic_DNA"/>
</dbReference>
<dbReference type="GO" id="GO:0071897">
    <property type="term" value="P:DNA biosynthetic process"/>
    <property type="evidence" value="ECO:0007669"/>
    <property type="project" value="UniProtKB-ARBA"/>
</dbReference>
<protein>
    <recommendedName>
        <fullName evidence="1">Reverse transcriptase domain-containing protein</fullName>
    </recommendedName>
</protein>
<evidence type="ECO:0000313" key="4">
    <source>
        <dbReference type="Proteomes" id="UP000494106"/>
    </source>
</evidence>
<dbReference type="Pfam" id="PF00078">
    <property type="entry name" value="RVT_1"/>
    <property type="match status" value="1"/>
</dbReference>
<sequence length="196" mass="21986">MDDGAQVDVIYTDYSKAFDKIDHSILKIKLFNSAIRGDLLRWFSSYLENRTQAVVVSNYISGWVSIPSGVLQGSLMGPLLFTIYVNDIDSCFQSSNLLCFADDMKIYSAISSANDVQALQSDLSRLDHYCQLNKLELNPVKCSVVTFGRKRSPILAPYELKGQVLPRRDGVRDLGVYHDAKLLFDVHIEQIIAKAS</sequence>
<name>A0A8S1AH71_ARCPL</name>